<dbReference type="EMBL" id="MNPL01029777">
    <property type="protein sequence ID" value="OQR67161.1"/>
    <property type="molecule type" value="Genomic_DNA"/>
</dbReference>
<evidence type="ECO:0000313" key="2">
    <source>
        <dbReference type="EMBL" id="OQR67161.1"/>
    </source>
</evidence>
<name>A0A1V9X181_9ACAR</name>
<feature type="compositionally biased region" description="Low complexity" evidence="1">
    <location>
        <begin position="41"/>
        <end position="50"/>
    </location>
</feature>
<feature type="region of interest" description="Disordered" evidence="1">
    <location>
        <begin position="41"/>
        <end position="67"/>
    </location>
</feature>
<dbReference type="InParanoid" id="A0A1V9X181"/>
<dbReference type="Proteomes" id="UP000192247">
    <property type="component" value="Unassembled WGS sequence"/>
</dbReference>
<proteinExistence type="predicted"/>
<accession>A0A1V9X181</accession>
<organism evidence="2 3">
    <name type="scientific">Tropilaelaps mercedesae</name>
    <dbReference type="NCBI Taxonomy" id="418985"/>
    <lineage>
        <taxon>Eukaryota</taxon>
        <taxon>Metazoa</taxon>
        <taxon>Ecdysozoa</taxon>
        <taxon>Arthropoda</taxon>
        <taxon>Chelicerata</taxon>
        <taxon>Arachnida</taxon>
        <taxon>Acari</taxon>
        <taxon>Parasitiformes</taxon>
        <taxon>Mesostigmata</taxon>
        <taxon>Gamasina</taxon>
        <taxon>Dermanyssoidea</taxon>
        <taxon>Laelapidae</taxon>
        <taxon>Tropilaelaps</taxon>
    </lineage>
</organism>
<keyword evidence="3" id="KW-1185">Reference proteome</keyword>
<dbReference type="OrthoDB" id="276498at2759"/>
<protein>
    <submittedName>
        <fullName evidence="2">Uncharacterized protein</fullName>
    </submittedName>
</protein>
<dbReference type="AlphaFoldDB" id="A0A1V9X181"/>
<gene>
    <name evidence="2" type="ORF">BIW11_02251</name>
</gene>
<sequence length="93" mass="9716">MNVSTASNPTRLTRCVTPDLTIGCKAMAFGALRVELHLKSSSECNPSDSSEVARGSNPGRSLAMTVPTFPLAPPPRVFLPSSAQATTASRVSI</sequence>
<evidence type="ECO:0000313" key="3">
    <source>
        <dbReference type="Proteomes" id="UP000192247"/>
    </source>
</evidence>
<comment type="caution">
    <text evidence="2">The sequence shown here is derived from an EMBL/GenBank/DDBJ whole genome shotgun (WGS) entry which is preliminary data.</text>
</comment>
<evidence type="ECO:0000256" key="1">
    <source>
        <dbReference type="SAM" id="MobiDB-lite"/>
    </source>
</evidence>
<reference evidence="2 3" key="1">
    <citation type="journal article" date="2017" name="Gigascience">
        <title>Draft genome of the honey bee ectoparasitic mite, Tropilaelaps mercedesae, is shaped by the parasitic life history.</title>
        <authorList>
            <person name="Dong X."/>
            <person name="Armstrong S.D."/>
            <person name="Xia D."/>
            <person name="Makepeace B.L."/>
            <person name="Darby A.C."/>
            <person name="Kadowaki T."/>
        </authorList>
    </citation>
    <scope>NUCLEOTIDE SEQUENCE [LARGE SCALE GENOMIC DNA]</scope>
    <source>
        <strain evidence="2">Wuxi-XJTLU</strain>
    </source>
</reference>